<keyword evidence="6 9" id="KW-0769">Symport</keyword>
<feature type="transmembrane region" description="Helical" evidence="9">
    <location>
        <begin position="233"/>
        <end position="249"/>
    </location>
</feature>
<evidence type="ECO:0000256" key="2">
    <source>
        <dbReference type="ARBA" id="ARBA00009261"/>
    </source>
</evidence>
<keyword evidence="7 9" id="KW-1133">Transmembrane helix</keyword>
<dbReference type="Gene3D" id="1.20.1740.10">
    <property type="entry name" value="Amino acid/polyamine transporter I"/>
    <property type="match status" value="1"/>
</dbReference>
<dbReference type="GO" id="GO:0005886">
    <property type="term" value="C:plasma membrane"/>
    <property type="evidence" value="ECO:0007669"/>
    <property type="project" value="UniProtKB-SubCell"/>
</dbReference>
<evidence type="ECO:0000256" key="4">
    <source>
        <dbReference type="ARBA" id="ARBA00022475"/>
    </source>
</evidence>
<dbReference type="PROSITE" id="PS00873">
    <property type="entry name" value="NA_ALANINE_SYMP"/>
    <property type="match status" value="1"/>
</dbReference>
<dbReference type="AlphaFoldDB" id="U1RCF7"/>
<keyword evidence="8 9" id="KW-0472">Membrane</keyword>
<feature type="transmembrane region" description="Helical" evidence="9">
    <location>
        <begin position="407"/>
        <end position="425"/>
    </location>
</feature>
<feature type="transmembrane region" description="Helical" evidence="9">
    <location>
        <begin position="353"/>
        <end position="376"/>
    </location>
</feature>
<evidence type="ECO:0000256" key="1">
    <source>
        <dbReference type="ARBA" id="ARBA00004651"/>
    </source>
</evidence>
<keyword evidence="5 9" id="KW-0812">Transmembrane</keyword>
<reference evidence="10 11" key="1">
    <citation type="submission" date="2013-06" db="EMBL/GenBank/DDBJ databases">
        <authorList>
            <person name="Weinstock G."/>
            <person name="Sodergren E."/>
            <person name="Lobos E.A."/>
            <person name="Fulton L."/>
            <person name="Fulton R."/>
            <person name="Courtney L."/>
            <person name="Fronick C."/>
            <person name="O'Laughlin M."/>
            <person name="Godfrey J."/>
            <person name="Wilson R.M."/>
            <person name="Miner T."/>
            <person name="Farmer C."/>
            <person name="Delehaunty K."/>
            <person name="Cordes M."/>
            <person name="Minx P."/>
            <person name="Tomlinson C."/>
            <person name="Chen J."/>
            <person name="Wollam A."/>
            <person name="Pepin K.H."/>
            <person name="Bhonagiri V."/>
            <person name="Zhang X."/>
            <person name="Warren W."/>
            <person name="Mitreva M."/>
            <person name="Mardis E.R."/>
            <person name="Wilson R.K."/>
        </authorList>
    </citation>
    <scope>NUCLEOTIDE SEQUENCE [LARGE SCALE GENOMIC DNA]</scope>
    <source>
        <strain evidence="10 11">F0510</strain>
    </source>
</reference>
<dbReference type="PANTHER" id="PTHR30330:SF1">
    <property type="entry name" value="AMINO-ACID CARRIER PROTEIN ALST"/>
    <property type="match status" value="1"/>
</dbReference>
<evidence type="ECO:0000256" key="9">
    <source>
        <dbReference type="RuleBase" id="RU363064"/>
    </source>
</evidence>
<sequence length="557" mass="58668">MKRVAALTAPIVRLTCIVIPLHGGSHVQPVLAPLNSAASSGGNGWIDSLESFFTAGADILDKASGYLFLYLLAWLLVLGGLYFTVRTGAVQFRLFPHMVRAITSSRGSNEGGISSFQAFAVGLASRVGTGNIVGVAIAITMGGPGAIFWMWIVALVGMATGFIEATLAQMYKVTHPDGSFRGGPAYYIQRGLGSKTAARVFAVVITFVFGFAYEATQANTIAATMKSTFHIEPWMTAVGLVVITTPIIFKGIKSVAAVSEWLVPIMTVVYALIALTILVLHVGAIPRAIVSIFEGAFGLNQAFAGTAGGLFAAALNGVKRGLFSNEAGEGSVPNIAATATVPHPVQQGFVQSLGVFVDTIVVCTVTALIVLLSGVYDPMAAKADPGTANAAANTLTSASVTHVLGGWAQYLMAIIIFVFAYSSLLGNYTYAQVNMDFLQGRQHKHYALRAMIIVATAVGSLSTLTFVWNLSDLVMGAMTVINMVSILALGGWAFGALRDWEAQRRAVQAGQKEEIRFIATDNPYLPGDLPGEIWAVDGPAHAAILERRAALEEASGD</sequence>
<proteinExistence type="inferred from homology"/>
<dbReference type="GO" id="GO:0005283">
    <property type="term" value="F:amino acid:sodium symporter activity"/>
    <property type="evidence" value="ECO:0007669"/>
    <property type="project" value="InterPro"/>
</dbReference>
<feature type="transmembrane region" description="Helical" evidence="9">
    <location>
        <begin position="474"/>
        <end position="495"/>
    </location>
</feature>
<keyword evidence="4 9" id="KW-1003">Cell membrane</keyword>
<feature type="transmembrane region" description="Helical" evidence="9">
    <location>
        <begin position="67"/>
        <end position="85"/>
    </location>
</feature>
<feature type="transmembrane region" description="Helical" evidence="9">
    <location>
        <begin position="116"/>
        <end position="140"/>
    </location>
</feature>
<organism evidence="10 11">
    <name type="scientific">Actinomyces johnsonii F0510</name>
    <dbReference type="NCBI Taxonomy" id="1227262"/>
    <lineage>
        <taxon>Bacteria</taxon>
        <taxon>Bacillati</taxon>
        <taxon>Actinomycetota</taxon>
        <taxon>Actinomycetes</taxon>
        <taxon>Actinomycetales</taxon>
        <taxon>Actinomycetaceae</taxon>
        <taxon>Actinomyces</taxon>
    </lineage>
</organism>
<feature type="transmembrane region" description="Helical" evidence="9">
    <location>
        <begin position="146"/>
        <end position="167"/>
    </location>
</feature>
<dbReference type="NCBIfam" id="TIGR00835">
    <property type="entry name" value="agcS"/>
    <property type="match status" value="1"/>
</dbReference>
<dbReference type="Pfam" id="PF01235">
    <property type="entry name" value="Na_Ala_symp"/>
    <property type="match status" value="1"/>
</dbReference>
<protein>
    <submittedName>
        <fullName evidence="10">Amino acid carrier protein</fullName>
    </submittedName>
</protein>
<dbReference type="HOGENOM" id="CLU_024867_0_1_11"/>
<name>U1RCF7_9ACTO</name>
<dbReference type="EMBL" id="AWSD01000300">
    <property type="protein sequence ID" value="ERH16177.1"/>
    <property type="molecule type" value="Genomic_DNA"/>
</dbReference>
<dbReference type="PRINTS" id="PR00175">
    <property type="entry name" value="NAALASMPORT"/>
</dbReference>
<comment type="similarity">
    <text evidence="2 9">Belongs to the alanine or glycine:cation symporter (AGCS) (TC 2.A.25) family.</text>
</comment>
<gene>
    <name evidence="10" type="ORF">HMPREF1549_02537</name>
</gene>
<dbReference type="PANTHER" id="PTHR30330">
    <property type="entry name" value="AGSS FAMILY TRANSPORTER, SODIUM-ALANINE"/>
    <property type="match status" value="1"/>
</dbReference>
<comment type="caution">
    <text evidence="10">The sequence shown here is derived from an EMBL/GenBank/DDBJ whole genome shotgun (WGS) entry which is preliminary data.</text>
</comment>
<dbReference type="PATRIC" id="fig|1227262.3.peg.2063"/>
<feature type="transmembrane region" description="Helical" evidence="9">
    <location>
        <begin position="446"/>
        <end position="468"/>
    </location>
</feature>
<evidence type="ECO:0000256" key="7">
    <source>
        <dbReference type="ARBA" id="ARBA00022989"/>
    </source>
</evidence>
<comment type="subcellular location">
    <subcellularLocation>
        <location evidence="1 9">Cell membrane</location>
        <topology evidence="1 9">Multi-pass membrane protein</topology>
    </subcellularLocation>
</comment>
<dbReference type="Proteomes" id="UP000016498">
    <property type="component" value="Unassembled WGS sequence"/>
</dbReference>
<evidence type="ECO:0000256" key="8">
    <source>
        <dbReference type="ARBA" id="ARBA00023136"/>
    </source>
</evidence>
<dbReference type="InterPro" id="IPR001463">
    <property type="entry name" value="Na/Ala_symport"/>
</dbReference>
<dbReference type="FunFam" id="1.20.1740.10:FF:000004">
    <property type="entry name" value="Sodium:alanine symporter family protein"/>
    <property type="match status" value="1"/>
</dbReference>
<evidence type="ECO:0000256" key="5">
    <source>
        <dbReference type="ARBA" id="ARBA00022692"/>
    </source>
</evidence>
<evidence type="ECO:0000313" key="10">
    <source>
        <dbReference type="EMBL" id="ERH16177.1"/>
    </source>
</evidence>
<feature type="transmembrane region" description="Helical" evidence="9">
    <location>
        <begin position="196"/>
        <end position="213"/>
    </location>
</feature>
<keyword evidence="3 9" id="KW-0813">Transport</keyword>
<accession>U1RCF7</accession>
<evidence type="ECO:0000313" key="11">
    <source>
        <dbReference type="Proteomes" id="UP000016498"/>
    </source>
</evidence>
<evidence type="ECO:0000256" key="3">
    <source>
        <dbReference type="ARBA" id="ARBA00022448"/>
    </source>
</evidence>
<feature type="transmembrane region" description="Helical" evidence="9">
    <location>
        <begin position="261"/>
        <end position="284"/>
    </location>
</feature>
<evidence type="ECO:0000256" key="6">
    <source>
        <dbReference type="ARBA" id="ARBA00022847"/>
    </source>
</evidence>